<evidence type="ECO:0000256" key="6">
    <source>
        <dbReference type="ARBA" id="ARBA00023002"/>
    </source>
</evidence>
<keyword evidence="6" id="KW-0560">Oxidoreductase</keyword>
<dbReference type="GO" id="GO:0016787">
    <property type="term" value="F:hydrolase activity"/>
    <property type="evidence" value="ECO:0007669"/>
    <property type="project" value="UniProtKB-ARBA"/>
</dbReference>
<organism evidence="10">
    <name type="scientific">bioreactor metagenome</name>
    <dbReference type="NCBI Taxonomy" id="1076179"/>
    <lineage>
        <taxon>unclassified sequences</taxon>
        <taxon>metagenomes</taxon>
        <taxon>ecological metagenomes</taxon>
    </lineage>
</organism>
<dbReference type="PANTHER" id="PTHR31212">
    <property type="entry name" value="ALPHA-KETOGLUTARATE-DEPENDENT DIOXYGENASE ALKB HOMOLOG 3"/>
    <property type="match status" value="1"/>
</dbReference>
<evidence type="ECO:0000256" key="4">
    <source>
        <dbReference type="ARBA" id="ARBA00022842"/>
    </source>
</evidence>
<dbReference type="AlphaFoldDB" id="A0A644UA62"/>
<evidence type="ECO:0000256" key="8">
    <source>
        <dbReference type="ARBA" id="ARBA00023204"/>
    </source>
</evidence>
<comment type="caution">
    <text evidence="10">The sequence shown here is derived from an EMBL/GenBank/DDBJ whole genome shotgun (WGS) entry which is preliminary data.</text>
</comment>
<evidence type="ECO:0000256" key="7">
    <source>
        <dbReference type="ARBA" id="ARBA00023004"/>
    </source>
</evidence>
<evidence type="ECO:0000256" key="3">
    <source>
        <dbReference type="ARBA" id="ARBA00022763"/>
    </source>
</evidence>
<dbReference type="PANTHER" id="PTHR31212:SF4">
    <property type="entry name" value="ALPHA-KETOGLUTARATE-DEPENDENT DIOXYGENASE ALKB HOMOLOG 3"/>
    <property type="match status" value="1"/>
</dbReference>
<dbReference type="GO" id="GO:0032451">
    <property type="term" value="F:demethylase activity"/>
    <property type="evidence" value="ECO:0007669"/>
    <property type="project" value="UniProtKB-ARBA"/>
</dbReference>
<accession>A0A644UA62</accession>
<dbReference type="GO" id="GO:0005654">
    <property type="term" value="C:nucleoplasm"/>
    <property type="evidence" value="ECO:0007669"/>
    <property type="project" value="TreeGrafter"/>
</dbReference>
<dbReference type="FunFam" id="2.60.120.590:FF:000004">
    <property type="entry name" value="DNA oxidative demethylase ALKBH2"/>
    <property type="match status" value="1"/>
</dbReference>
<protein>
    <recommendedName>
        <fullName evidence="9">Fe2OG dioxygenase domain-containing protein</fullName>
    </recommendedName>
</protein>
<keyword evidence="7" id="KW-0408">Iron</keyword>
<dbReference type="SUPFAM" id="SSF51197">
    <property type="entry name" value="Clavaminate synthase-like"/>
    <property type="match status" value="1"/>
</dbReference>
<keyword evidence="5" id="KW-0223">Dioxygenase</keyword>
<dbReference type="InterPro" id="IPR027450">
    <property type="entry name" value="AlkB-like"/>
</dbReference>
<dbReference type="InterPro" id="IPR032854">
    <property type="entry name" value="ALKBH3"/>
</dbReference>
<comment type="cofactor">
    <cofactor evidence="1">
        <name>Fe(2+)</name>
        <dbReference type="ChEBI" id="CHEBI:29033"/>
    </cofactor>
</comment>
<name>A0A644UA62_9ZZZZ</name>
<proteinExistence type="predicted"/>
<dbReference type="InterPro" id="IPR005123">
    <property type="entry name" value="Oxoglu/Fe-dep_dioxygenase_dom"/>
</dbReference>
<dbReference type="EMBL" id="VSSQ01000091">
    <property type="protein sequence ID" value="MPL75754.1"/>
    <property type="molecule type" value="Genomic_DNA"/>
</dbReference>
<evidence type="ECO:0000313" key="10">
    <source>
        <dbReference type="EMBL" id="MPL75754.1"/>
    </source>
</evidence>
<dbReference type="GO" id="GO:0051213">
    <property type="term" value="F:dioxygenase activity"/>
    <property type="evidence" value="ECO:0007669"/>
    <property type="project" value="UniProtKB-KW"/>
</dbReference>
<reference evidence="10" key="1">
    <citation type="submission" date="2019-08" db="EMBL/GenBank/DDBJ databases">
        <authorList>
            <person name="Kucharzyk K."/>
            <person name="Murdoch R.W."/>
            <person name="Higgins S."/>
            <person name="Loffler F."/>
        </authorList>
    </citation>
    <scope>NUCLEOTIDE SEQUENCE</scope>
</reference>
<evidence type="ECO:0000256" key="2">
    <source>
        <dbReference type="ARBA" id="ARBA00022723"/>
    </source>
</evidence>
<dbReference type="PROSITE" id="PS51471">
    <property type="entry name" value="FE2OG_OXY"/>
    <property type="match status" value="1"/>
</dbReference>
<sequence length="212" mass="24133">MKDIPDLFSLHPRPVSIPLDNGMLNYYPAFLQPAECGQYTCQLKTEINWKQENLRIFGKSYLTPRLTAWYGDTGAAYSYSGLKLSPEPWTPVLIQLRDMIVAATGCSFNSVLLNWYRDGNDSMGWHADDEKELGVNPVIASLSLGQERDFRFRRKDNHRKVFKVKLANGSLLVMGGSIQHFWQHALLKSAAIKGERINLTFRMIMAVNVHGR</sequence>
<feature type="domain" description="Fe2OG dioxygenase" evidence="9">
    <location>
        <begin position="107"/>
        <end position="205"/>
    </location>
</feature>
<dbReference type="GO" id="GO:0016705">
    <property type="term" value="F:oxidoreductase activity, acting on paired donors, with incorporation or reduction of molecular oxygen"/>
    <property type="evidence" value="ECO:0007669"/>
    <property type="project" value="UniProtKB-ARBA"/>
</dbReference>
<evidence type="ECO:0000259" key="9">
    <source>
        <dbReference type="PROSITE" id="PS51471"/>
    </source>
</evidence>
<dbReference type="Gene3D" id="2.60.120.590">
    <property type="entry name" value="Alpha-ketoglutarate-dependent dioxygenase AlkB-like"/>
    <property type="match status" value="1"/>
</dbReference>
<keyword evidence="4" id="KW-0460">Magnesium</keyword>
<gene>
    <name evidence="10" type="ORF">SDC9_21585</name>
</gene>
<keyword evidence="8" id="KW-0234">DNA repair</keyword>
<dbReference type="GO" id="GO:0005739">
    <property type="term" value="C:mitochondrion"/>
    <property type="evidence" value="ECO:0007669"/>
    <property type="project" value="TreeGrafter"/>
</dbReference>
<dbReference type="InterPro" id="IPR037151">
    <property type="entry name" value="AlkB-like_sf"/>
</dbReference>
<keyword evidence="2" id="KW-0479">Metal-binding</keyword>
<dbReference type="GO" id="GO:0006307">
    <property type="term" value="P:DNA alkylation repair"/>
    <property type="evidence" value="ECO:0007669"/>
    <property type="project" value="InterPro"/>
</dbReference>
<dbReference type="Pfam" id="PF13532">
    <property type="entry name" value="2OG-FeII_Oxy_2"/>
    <property type="match status" value="1"/>
</dbReference>
<dbReference type="GO" id="GO:0140097">
    <property type="term" value="F:catalytic activity, acting on DNA"/>
    <property type="evidence" value="ECO:0007669"/>
    <property type="project" value="UniProtKB-ARBA"/>
</dbReference>
<evidence type="ECO:0000256" key="5">
    <source>
        <dbReference type="ARBA" id="ARBA00022964"/>
    </source>
</evidence>
<keyword evidence="3" id="KW-0227">DNA damage</keyword>
<evidence type="ECO:0000256" key="1">
    <source>
        <dbReference type="ARBA" id="ARBA00001954"/>
    </source>
</evidence>
<dbReference type="GO" id="GO:0046872">
    <property type="term" value="F:metal ion binding"/>
    <property type="evidence" value="ECO:0007669"/>
    <property type="project" value="UniProtKB-KW"/>
</dbReference>